<proteinExistence type="predicted"/>
<name>A0ABS0ST17_9CAUL</name>
<accession>A0ABS0ST17</accession>
<comment type="caution">
    <text evidence="1">The sequence shown here is derived from an EMBL/GenBank/DDBJ whole genome shotgun (WGS) entry which is preliminary data.</text>
</comment>
<sequence>MTKSKIEQAIVYGAKAAALRQEVDATDQVTDETEHLALVGEFYGLLSETFATEAGEEET</sequence>
<dbReference type="RefSeq" id="WP_198574307.1">
    <property type="nucleotide sequence ID" value="NZ_JADWOX010000001.1"/>
</dbReference>
<keyword evidence="2" id="KW-1185">Reference proteome</keyword>
<organism evidence="1 2">
    <name type="scientific">Caulobacter hibisci</name>
    <dbReference type="NCBI Taxonomy" id="2035993"/>
    <lineage>
        <taxon>Bacteria</taxon>
        <taxon>Pseudomonadati</taxon>
        <taxon>Pseudomonadota</taxon>
        <taxon>Alphaproteobacteria</taxon>
        <taxon>Caulobacterales</taxon>
        <taxon>Caulobacteraceae</taxon>
        <taxon>Caulobacter</taxon>
    </lineage>
</organism>
<gene>
    <name evidence="1" type="ORF">I4Q42_01570</name>
</gene>
<dbReference type="EMBL" id="JADWOX010000001">
    <property type="protein sequence ID" value="MBI1682351.1"/>
    <property type="molecule type" value="Genomic_DNA"/>
</dbReference>
<protein>
    <submittedName>
        <fullName evidence="1">Uncharacterized protein</fullName>
    </submittedName>
</protein>
<reference evidence="1 2" key="1">
    <citation type="submission" date="2020-11" db="EMBL/GenBank/DDBJ databases">
        <title>genome sequence of strain KACC 18849.</title>
        <authorList>
            <person name="Gao J."/>
            <person name="Zhang X."/>
        </authorList>
    </citation>
    <scope>NUCLEOTIDE SEQUENCE [LARGE SCALE GENOMIC DNA]</scope>
    <source>
        <strain evidence="1 2">KACC 18849</strain>
    </source>
</reference>
<evidence type="ECO:0000313" key="2">
    <source>
        <dbReference type="Proteomes" id="UP000639859"/>
    </source>
</evidence>
<evidence type="ECO:0000313" key="1">
    <source>
        <dbReference type="EMBL" id="MBI1682351.1"/>
    </source>
</evidence>
<dbReference type="Proteomes" id="UP000639859">
    <property type="component" value="Unassembled WGS sequence"/>
</dbReference>